<evidence type="ECO:0000259" key="3">
    <source>
        <dbReference type="Pfam" id="PF01478"/>
    </source>
</evidence>
<dbReference type="Gene3D" id="1.20.120.1220">
    <property type="match status" value="1"/>
</dbReference>
<accession>A0A9D2R5M9</accession>
<evidence type="ECO:0000313" key="5">
    <source>
        <dbReference type="Proteomes" id="UP000823897"/>
    </source>
</evidence>
<protein>
    <submittedName>
        <fullName evidence="4">A24 family peptidase</fullName>
    </submittedName>
</protein>
<feature type="transmembrane region" description="Helical" evidence="2">
    <location>
        <begin position="15"/>
        <end position="33"/>
    </location>
</feature>
<dbReference type="GO" id="GO:0004190">
    <property type="term" value="F:aspartic-type endopeptidase activity"/>
    <property type="evidence" value="ECO:0007669"/>
    <property type="project" value="InterPro"/>
</dbReference>
<dbReference type="PANTHER" id="PTHR30487">
    <property type="entry name" value="TYPE 4 PREPILIN-LIKE PROTEINS LEADER PEPTIDE-PROCESSING ENZYME"/>
    <property type="match status" value="1"/>
</dbReference>
<dbReference type="InterPro" id="IPR000045">
    <property type="entry name" value="Prepilin_IV_endopep_pep"/>
</dbReference>
<dbReference type="PANTHER" id="PTHR30487:SF0">
    <property type="entry name" value="PREPILIN LEADER PEPTIDASE_N-METHYLTRANSFERASE-RELATED"/>
    <property type="match status" value="1"/>
</dbReference>
<organism evidence="4 5">
    <name type="scientific">Candidatus Mediterraneibacter tabaqchaliae</name>
    <dbReference type="NCBI Taxonomy" id="2838689"/>
    <lineage>
        <taxon>Bacteria</taxon>
        <taxon>Bacillati</taxon>
        <taxon>Bacillota</taxon>
        <taxon>Clostridia</taxon>
        <taxon>Lachnospirales</taxon>
        <taxon>Lachnospiraceae</taxon>
        <taxon>Mediterraneibacter</taxon>
    </lineage>
</organism>
<keyword evidence="2" id="KW-0472">Membrane</keyword>
<feature type="transmembrane region" description="Helical" evidence="2">
    <location>
        <begin position="140"/>
        <end position="156"/>
    </location>
</feature>
<evidence type="ECO:0000256" key="1">
    <source>
        <dbReference type="ARBA" id="ARBA00005801"/>
    </source>
</evidence>
<dbReference type="Pfam" id="PF01478">
    <property type="entry name" value="Peptidase_A24"/>
    <property type="match status" value="1"/>
</dbReference>
<dbReference type="InterPro" id="IPR050882">
    <property type="entry name" value="Prepilin_peptidase/N-MTase"/>
</dbReference>
<feature type="transmembrane region" description="Helical" evidence="2">
    <location>
        <begin position="40"/>
        <end position="57"/>
    </location>
</feature>
<dbReference type="EMBL" id="DWUV01000119">
    <property type="protein sequence ID" value="HJD34146.1"/>
    <property type="molecule type" value="Genomic_DNA"/>
</dbReference>
<sequence length="157" mass="17365">MRTVRNAADMIINNRWLICQCIFLAYISVLAIMDFRSRKLPLKFLLSGFLIVAGGWICREDLSPVLAAAGGCTGLVFLFISRISGEAFGYGDSILILVIGCFIGFWDLMYLLLGAFSIAAVFSAAMMIRHRFNRKSSFPFVPFLAAAYMGGMFIGAY</sequence>
<comment type="caution">
    <text evidence="4">The sequence shown here is derived from an EMBL/GenBank/DDBJ whole genome shotgun (WGS) entry which is preliminary data.</text>
</comment>
<name>A0A9D2R5M9_9FIRM</name>
<feature type="transmembrane region" description="Helical" evidence="2">
    <location>
        <begin position="87"/>
        <end position="105"/>
    </location>
</feature>
<keyword evidence="2" id="KW-1133">Transmembrane helix</keyword>
<evidence type="ECO:0000313" key="4">
    <source>
        <dbReference type="EMBL" id="HJD34146.1"/>
    </source>
</evidence>
<dbReference type="GO" id="GO:0006465">
    <property type="term" value="P:signal peptide processing"/>
    <property type="evidence" value="ECO:0007669"/>
    <property type="project" value="TreeGrafter"/>
</dbReference>
<proteinExistence type="inferred from homology"/>
<dbReference type="Proteomes" id="UP000823897">
    <property type="component" value="Unassembled WGS sequence"/>
</dbReference>
<gene>
    <name evidence="4" type="ORF">H9911_06370</name>
</gene>
<dbReference type="AlphaFoldDB" id="A0A9D2R5M9"/>
<dbReference type="GO" id="GO:0005886">
    <property type="term" value="C:plasma membrane"/>
    <property type="evidence" value="ECO:0007669"/>
    <property type="project" value="TreeGrafter"/>
</dbReference>
<keyword evidence="2" id="KW-0812">Transmembrane</keyword>
<feature type="domain" description="Prepilin type IV endopeptidase peptidase" evidence="3">
    <location>
        <begin position="21"/>
        <end position="123"/>
    </location>
</feature>
<reference evidence="4" key="1">
    <citation type="journal article" date="2021" name="PeerJ">
        <title>Extensive microbial diversity within the chicken gut microbiome revealed by metagenomics and culture.</title>
        <authorList>
            <person name="Gilroy R."/>
            <person name="Ravi A."/>
            <person name="Getino M."/>
            <person name="Pursley I."/>
            <person name="Horton D.L."/>
            <person name="Alikhan N.F."/>
            <person name="Baker D."/>
            <person name="Gharbi K."/>
            <person name="Hall N."/>
            <person name="Watson M."/>
            <person name="Adriaenssens E.M."/>
            <person name="Foster-Nyarko E."/>
            <person name="Jarju S."/>
            <person name="Secka A."/>
            <person name="Antonio M."/>
            <person name="Oren A."/>
            <person name="Chaudhuri R.R."/>
            <person name="La Ragione R."/>
            <person name="Hildebrand F."/>
            <person name="Pallen M.J."/>
        </authorList>
    </citation>
    <scope>NUCLEOTIDE SEQUENCE</scope>
    <source>
        <strain evidence="4">ChiGjej3B3-11674</strain>
    </source>
</reference>
<reference evidence="4" key="2">
    <citation type="submission" date="2021-04" db="EMBL/GenBank/DDBJ databases">
        <authorList>
            <person name="Gilroy R."/>
        </authorList>
    </citation>
    <scope>NUCLEOTIDE SEQUENCE</scope>
    <source>
        <strain evidence="4">ChiGjej3B3-11674</strain>
    </source>
</reference>
<comment type="similarity">
    <text evidence="1">Belongs to the peptidase A24 family.</text>
</comment>
<evidence type="ECO:0000256" key="2">
    <source>
        <dbReference type="SAM" id="Phobius"/>
    </source>
</evidence>
<feature type="transmembrane region" description="Helical" evidence="2">
    <location>
        <begin position="63"/>
        <end position="80"/>
    </location>
</feature>